<gene>
    <name evidence="2" type="ORF">ACFSYH_03265</name>
</gene>
<proteinExistence type="predicted"/>
<reference evidence="3" key="1">
    <citation type="journal article" date="2019" name="Int. J. Syst. Evol. Microbiol.">
        <title>The Global Catalogue of Microorganisms (GCM) 10K type strain sequencing project: providing services to taxonomists for standard genome sequencing and annotation.</title>
        <authorList>
            <consortium name="The Broad Institute Genomics Platform"/>
            <consortium name="The Broad Institute Genome Sequencing Center for Infectious Disease"/>
            <person name="Wu L."/>
            <person name="Ma J."/>
        </authorList>
    </citation>
    <scope>NUCLEOTIDE SEQUENCE [LARGE SCALE GENOMIC DNA]</scope>
    <source>
        <strain evidence="3">KCTC 33576</strain>
    </source>
</reference>
<dbReference type="SUPFAM" id="SSF56024">
    <property type="entry name" value="Phospholipase D/nuclease"/>
    <property type="match status" value="2"/>
</dbReference>
<comment type="caution">
    <text evidence="2">The sequence shown here is derived from an EMBL/GenBank/DDBJ whole genome shotgun (WGS) entry which is preliminary data.</text>
</comment>
<dbReference type="InterPro" id="IPR025202">
    <property type="entry name" value="PLD-like_dom"/>
</dbReference>
<dbReference type="PROSITE" id="PS50035">
    <property type="entry name" value="PLD"/>
    <property type="match status" value="2"/>
</dbReference>
<evidence type="ECO:0000313" key="2">
    <source>
        <dbReference type="EMBL" id="MFD2839584.1"/>
    </source>
</evidence>
<protein>
    <submittedName>
        <fullName evidence="2">Phosphatidylserine/phosphatidylglycerophosphate/ cardiolipin synthase family protein</fullName>
    </submittedName>
</protein>
<evidence type="ECO:0000259" key="1">
    <source>
        <dbReference type="PROSITE" id="PS50035"/>
    </source>
</evidence>
<dbReference type="PANTHER" id="PTHR21248:SF22">
    <property type="entry name" value="PHOSPHOLIPASE D"/>
    <property type="match status" value="1"/>
</dbReference>
<dbReference type="Pfam" id="PF13091">
    <property type="entry name" value="PLDc_2"/>
    <property type="match status" value="2"/>
</dbReference>
<feature type="domain" description="PLD phosphodiesterase" evidence="1">
    <location>
        <begin position="330"/>
        <end position="357"/>
    </location>
</feature>
<keyword evidence="3" id="KW-1185">Reference proteome</keyword>
<name>A0ABW5XCU6_9MICO</name>
<dbReference type="CDD" id="cd09110">
    <property type="entry name" value="PLDc_CLS_1"/>
    <property type="match status" value="1"/>
</dbReference>
<evidence type="ECO:0000313" key="3">
    <source>
        <dbReference type="Proteomes" id="UP001597391"/>
    </source>
</evidence>
<accession>A0ABW5XCU6</accession>
<sequence>MNELVSRAYKDVKKLFTRSVFLGAATTLSAAATVVAVDHYQKRNIQRKTKFPHLEPQHVEIGNTSTTVYTYGEDVFKDMLEAINNAKSSVYLESYIWKGDEYGRRFKDAVIDAYHRGVDVYLIYDSFANLVVQKSFFDFPEGIHVLAYPLFRPQILTLDLKYTGRDHRKILVVDEEVGFVGGFNIGSTYATQWRDTHMRVTGPGVWELVSAFVNFWNHNRKGRLPHIEPVHTPDWLPRIQTAANAPIRQVYPVRNIYLEAFRRASHHIYLTQAYFIPDAVFLDELLAAAARGVDVRIIVPEASNHVLTDWLSRGQYSKMLRGGITIWLFKNAMVHAKTCTVDGVWTTIGTANIDRLSLQGNYEINLSIYDTDLAATMERVFESDLSNCRRLDLDEWENRPLLNKVGEVLLAPLSPLL</sequence>
<feature type="domain" description="PLD phosphodiesterase" evidence="1">
    <location>
        <begin position="162"/>
        <end position="189"/>
    </location>
</feature>
<dbReference type="Gene3D" id="3.30.870.10">
    <property type="entry name" value="Endonuclease Chain A"/>
    <property type="match status" value="2"/>
</dbReference>
<dbReference type="EMBL" id="JBHUOP010000001">
    <property type="protein sequence ID" value="MFD2839584.1"/>
    <property type="molecule type" value="Genomic_DNA"/>
</dbReference>
<dbReference type="PANTHER" id="PTHR21248">
    <property type="entry name" value="CARDIOLIPIN SYNTHASE"/>
    <property type="match status" value="1"/>
</dbReference>
<organism evidence="2 3">
    <name type="scientific">Populibacterium corticicola</name>
    <dbReference type="NCBI Taxonomy" id="1812826"/>
    <lineage>
        <taxon>Bacteria</taxon>
        <taxon>Bacillati</taxon>
        <taxon>Actinomycetota</taxon>
        <taxon>Actinomycetes</taxon>
        <taxon>Micrococcales</taxon>
        <taxon>Jonesiaceae</taxon>
        <taxon>Populibacterium</taxon>
    </lineage>
</organism>
<dbReference type="CDD" id="cd09159">
    <property type="entry name" value="PLDc_ybhO_like_2"/>
    <property type="match status" value="1"/>
</dbReference>
<dbReference type="RefSeq" id="WP_377465074.1">
    <property type="nucleotide sequence ID" value="NZ_JBHUOP010000001.1"/>
</dbReference>
<dbReference type="Proteomes" id="UP001597391">
    <property type="component" value="Unassembled WGS sequence"/>
</dbReference>
<dbReference type="SMART" id="SM00155">
    <property type="entry name" value="PLDc"/>
    <property type="match status" value="2"/>
</dbReference>
<dbReference type="InterPro" id="IPR001736">
    <property type="entry name" value="PLipase_D/transphosphatidylase"/>
</dbReference>